<dbReference type="Pfam" id="PF00295">
    <property type="entry name" value="Glyco_hydro_28"/>
    <property type="match status" value="1"/>
</dbReference>
<dbReference type="Proteomes" id="UP001157006">
    <property type="component" value="Chromosome 6"/>
</dbReference>
<feature type="chain" id="PRO_5043931327" description="Pectin lyase-like superfamily protein" evidence="9">
    <location>
        <begin position="24"/>
        <end position="200"/>
    </location>
</feature>
<dbReference type="GO" id="GO:0071555">
    <property type="term" value="P:cell wall organization"/>
    <property type="evidence" value="ECO:0007669"/>
    <property type="project" value="UniProtKB-KW"/>
</dbReference>
<dbReference type="EMBL" id="OX451741">
    <property type="protein sequence ID" value="CAI8615925.1"/>
    <property type="molecule type" value="Genomic_DNA"/>
</dbReference>
<sequence length="200" mass="22670">MHLQTPIITLFMILSKFSYIVEPLDQTNSEHYYHVHDGRLMKTKHQHFGHITKTNRDNLFSSKSRGMVNVDDFGAKADGRDDREAFNKAWNEACSKGSILITCNDEPRPQAVTFHGCKNLRVKNIRFKDAQKMHVSFERCFNVFVSNLVVRAPGNSPNTDASCQHRDVILEQEGSGGTTATCKNVKYVNTGKFYPQCSPV</sequence>
<evidence type="ECO:0000313" key="11">
    <source>
        <dbReference type="Proteomes" id="UP001157006"/>
    </source>
</evidence>
<proteinExistence type="inferred from homology"/>
<dbReference type="InterPro" id="IPR012334">
    <property type="entry name" value="Pectin_lyas_fold"/>
</dbReference>
<dbReference type="GO" id="GO:0004650">
    <property type="term" value="F:polygalacturonase activity"/>
    <property type="evidence" value="ECO:0007669"/>
    <property type="project" value="InterPro"/>
</dbReference>
<keyword evidence="3" id="KW-0134">Cell wall</keyword>
<dbReference type="InterPro" id="IPR011050">
    <property type="entry name" value="Pectin_lyase_fold/virulence"/>
</dbReference>
<evidence type="ECO:0000256" key="5">
    <source>
        <dbReference type="ARBA" id="ARBA00022801"/>
    </source>
</evidence>
<feature type="signal peptide" evidence="9">
    <location>
        <begin position="1"/>
        <end position="23"/>
    </location>
</feature>
<dbReference type="Gene3D" id="2.160.20.10">
    <property type="entry name" value="Single-stranded right-handed beta-helix, Pectin lyase-like"/>
    <property type="match status" value="2"/>
</dbReference>
<evidence type="ECO:0000256" key="1">
    <source>
        <dbReference type="ARBA" id="ARBA00004191"/>
    </source>
</evidence>
<dbReference type="PANTHER" id="PTHR31375">
    <property type="match status" value="1"/>
</dbReference>
<name>A0AAV1B019_VICFA</name>
<comment type="similarity">
    <text evidence="2 8">Belongs to the glycosyl hydrolase 28 family.</text>
</comment>
<organism evidence="10 11">
    <name type="scientific">Vicia faba</name>
    <name type="common">Broad bean</name>
    <name type="synonym">Faba vulgaris</name>
    <dbReference type="NCBI Taxonomy" id="3906"/>
    <lineage>
        <taxon>Eukaryota</taxon>
        <taxon>Viridiplantae</taxon>
        <taxon>Streptophyta</taxon>
        <taxon>Embryophyta</taxon>
        <taxon>Tracheophyta</taxon>
        <taxon>Spermatophyta</taxon>
        <taxon>Magnoliopsida</taxon>
        <taxon>eudicotyledons</taxon>
        <taxon>Gunneridae</taxon>
        <taxon>Pentapetalae</taxon>
        <taxon>rosids</taxon>
        <taxon>fabids</taxon>
        <taxon>Fabales</taxon>
        <taxon>Fabaceae</taxon>
        <taxon>Papilionoideae</taxon>
        <taxon>50 kb inversion clade</taxon>
        <taxon>NPAAA clade</taxon>
        <taxon>Hologalegina</taxon>
        <taxon>IRL clade</taxon>
        <taxon>Fabeae</taxon>
        <taxon>Vicia</taxon>
    </lineage>
</organism>
<evidence type="ECO:0000256" key="8">
    <source>
        <dbReference type="RuleBase" id="RU361169"/>
    </source>
</evidence>
<keyword evidence="7" id="KW-0961">Cell wall biogenesis/degradation</keyword>
<evidence type="ECO:0000256" key="6">
    <source>
        <dbReference type="ARBA" id="ARBA00023295"/>
    </source>
</evidence>
<keyword evidence="6 8" id="KW-0326">Glycosidase</keyword>
<dbReference type="GO" id="GO:0005975">
    <property type="term" value="P:carbohydrate metabolic process"/>
    <property type="evidence" value="ECO:0007669"/>
    <property type="project" value="InterPro"/>
</dbReference>
<keyword evidence="5 8" id="KW-0378">Hydrolase</keyword>
<protein>
    <recommendedName>
        <fullName evidence="12">Pectin lyase-like superfamily protein</fullName>
    </recommendedName>
</protein>
<evidence type="ECO:0000256" key="3">
    <source>
        <dbReference type="ARBA" id="ARBA00022512"/>
    </source>
</evidence>
<accession>A0AAV1B019</accession>
<evidence type="ECO:0000256" key="9">
    <source>
        <dbReference type="SAM" id="SignalP"/>
    </source>
</evidence>
<evidence type="ECO:0008006" key="12">
    <source>
        <dbReference type="Google" id="ProtNLM"/>
    </source>
</evidence>
<evidence type="ECO:0000256" key="4">
    <source>
        <dbReference type="ARBA" id="ARBA00022525"/>
    </source>
</evidence>
<evidence type="ECO:0000256" key="2">
    <source>
        <dbReference type="ARBA" id="ARBA00008834"/>
    </source>
</evidence>
<keyword evidence="11" id="KW-1185">Reference proteome</keyword>
<gene>
    <name evidence="10" type="ORF">VFH_VI004120</name>
</gene>
<keyword evidence="4" id="KW-0964">Secreted</keyword>
<dbReference type="AlphaFoldDB" id="A0AAV1B019"/>
<reference evidence="10 11" key="1">
    <citation type="submission" date="2023-01" db="EMBL/GenBank/DDBJ databases">
        <authorList>
            <person name="Kreplak J."/>
        </authorList>
    </citation>
    <scope>NUCLEOTIDE SEQUENCE [LARGE SCALE GENOMIC DNA]</scope>
</reference>
<evidence type="ECO:0000313" key="10">
    <source>
        <dbReference type="EMBL" id="CAI8615925.1"/>
    </source>
</evidence>
<comment type="subcellular location">
    <subcellularLocation>
        <location evidence="1">Secreted</location>
        <location evidence="1">Cell wall</location>
    </subcellularLocation>
</comment>
<dbReference type="SUPFAM" id="SSF51126">
    <property type="entry name" value="Pectin lyase-like"/>
    <property type="match status" value="1"/>
</dbReference>
<evidence type="ECO:0000256" key="7">
    <source>
        <dbReference type="ARBA" id="ARBA00023316"/>
    </source>
</evidence>
<keyword evidence="9" id="KW-0732">Signal</keyword>
<dbReference type="InterPro" id="IPR000743">
    <property type="entry name" value="Glyco_hydro_28"/>
</dbReference>